<reference evidence="3 4" key="1">
    <citation type="journal article" date="2014" name="PLoS Genet.">
        <title>Phylogenetically driven sequencing of extremely halophilic archaea reveals strategies for static and dynamic osmo-response.</title>
        <authorList>
            <person name="Becker E.A."/>
            <person name="Seitzer P.M."/>
            <person name="Tritt A."/>
            <person name="Larsen D."/>
            <person name="Krusor M."/>
            <person name="Yao A.I."/>
            <person name="Wu D."/>
            <person name="Madern D."/>
            <person name="Eisen J.A."/>
            <person name="Darling A.E."/>
            <person name="Facciotti M.T."/>
        </authorList>
    </citation>
    <scope>NUCLEOTIDE SEQUENCE [LARGE SCALE GENOMIC DNA]</scope>
    <source>
        <strain evidence="3 4">JCM 13916</strain>
    </source>
</reference>
<dbReference type="InterPro" id="IPR001296">
    <property type="entry name" value="Glyco_trans_1"/>
</dbReference>
<dbReference type="PANTHER" id="PTHR45947">
    <property type="entry name" value="SULFOQUINOVOSYL TRANSFERASE SQD2"/>
    <property type="match status" value="1"/>
</dbReference>
<dbReference type="PANTHER" id="PTHR45947:SF3">
    <property type="entry name" value="SULFOQUINOVOSYL TRANSFERASE SQD2"/>
    <property type="match status" value="1"/>
</dbReference>
<keyword evidence="3" id="KW-0808">Transferase</keyword>
<dbReference type="STRING" id="1230455.C462_08085"/>
<evidence type="ECO:0000259" key="2">
    <source>
        <dbReference type="Pfam" id="PF13439"/>
    </source>
</evidence>
<dbReference type="Gene3D" id="3.40.50.2000">
    <property type="entry name" value="Glycogen Phosphorylase B"/>
    <property type="match status" value="2"/>
</dbReference>
<dbReference type="Pfam" id="PF13439">
    <property type="entry name" value="Glyco_transf_4"/>
    <property type="match status" value="1"/>
</dbReference>
<dbReference type="GO" id="GO:0016757">
    <property type="term" value="F:glycosyltransferase activity"/>
    <property type="evidence" value="ECO:0007669"/>
    <property type="project" value="InterPro"/>
</dbReference>
<protein>
    <submittedName>
        <fullName evidence="3">Glycosyltransferase</fullName>
    </submittedName>
</protein>
<evidence type="ECO:0000313" key="4">
    <source>
        <dbReference type="Proteomes" id="UP000011528"/>
    </source>
</evidence>
<dbReference type="EMBL" id="AOJJ01000057">
    <property type="protein sequence ID" value="EMA71063.1"/>
    <property type="molecule type" value="Genomic_DNA"/>
</dbReference>
<proteinExistence type="predicted"/>
<organism evidence="3 4">
    <name type="scientific">Halorubrum distributum JCM 13916</name>
    <dbReference type="NCBI Taxonomy" id="1230455"/>
    <lineage>
        <taxon>Archaea</taxon>
        <taxon>Methanobacteriati</taxon>
        <taxon>Methanobacteriota</taxon>
        <taxon>Stenosarchaea group</taxon>
        <taxon>Halobacteria</taxon>
        <taxon>Halobacteriales</taxon>
        <taxon>Haloferacaceae</taxon>
        <taxon>Halorubrum</taxon>
        <taxon>Halorubrum distributum group</taxon>
    </lineage>
</organism>
<dbReference type="Pfam" id="PF00534">
    <property type="entry name" value="Glycos_transf_1"/>
    <property type="match status" value="1"/>
</dbReference>
<comment type="caution">
    <text evidence="3">The sequence shown here is derived from an EMBL/GenBank/DDBJ whole genome shotgun (WGS) entry which is preliminary data.</text>
</comment>
<name>M0PMC9_9EURY</name>
<accession>M0PMC9</accession>
<dbReference type="CDD" id="cd03801">
    <property type="entry name" value="GT4_PimA-like"/>
    <property type="match status" value="1"/>
</dbReference>
<dbReference type="SUPFAM" id="SSF53756">
    <property type="entry name" value="UDP-Glycosyltransferase/glycogen phosphorylase"/>
    <property type="match status" value="1"/>
</dbReference>
<feature type="domain" description="Glycosyltransferase subfamily 4-like N-terminal" evidence="2">
    <location>
        <begin position="17"/>
        <end position="168"/>
    </location>
</feature>
<gene>
    <name evidence="3" type="ORF">C462_08085</name>
</gene>
<dbReference type="RefSeq" id="WP_007995007.1">
    <property type="nucleotide sequence ID" value="NZ_AOJJ01000057.1"/>
</dbReference>
<dbReference type="InterPro" id="IPR028098">
    <property type="entry name" value="Glyco_trans_4-like_N"/>
</dbReference>
<feature type="domain" description="Glycosyl transferase family 1" evidence="1">
    <location>
        <begin position="190"/>
        <end position="343"/>
    </location>
</feature>
<sequence length="368" mass="40919">MGSTTKVCVVINSLGTGGAENQIVNQVRNSEKINFTVVHFGVENLSKELRGAGASVQKFDERIRFDPVAIYELSSFFVENEFDIVHSHLAYAHTISRIAGLTAGLPVVSTYHTRPTSRHPVTRYTEKLTRRFSSVNVAVSEGVRRSFTRSGMGQRDEWRVIYNGIDVESFSTAVSLSNTQNLYDNYSILSDSLTFLNVGRYVPGKSQKDIIHAFSKTDLPNSTLLLVGYGPLQNELREYAEDIGINDRVFITGKINPESMPKYYAASDIFVSASQTEGLPITLLEAMAASLPIVGSDIPGINEMIIEGKNGFMFKHGNIHSLSQFMEQLANQPDLRKKFGRAGNTIAHYRFDIDTMSSKYSDLYSKVI</sequence>
<dbReference type="AlphaFoldDB" id="M0PMC9"/>
<dbReference type="InterPro" id="IPR050194">
    <property type="entry name" value="Glycosyltransferase_grp1"/>
</dbReference>
<evidence type="ECO:0000259" key="1">
    <source>
        <dbReference type="Pfam" id="PF00534"/>
    </source>
</evidence>
<dbReference type="Proteomes" id="UP000011528">
    <property type="component" value="Unassembled WGS sequence"/>
</dbReference>
<evidence type="ECO:0000313" key="3">
    <source>
        <dbReference type="EMBL" id="EMA71063.1"/>
    </source>
</evidence>